<feature type="transmembrane region" description="Helical" evidence="1">
    <location>
        <begin position="18"/>
        <end position="36"/>
    </location>
</feature>
<evidence type="ECO:0008006" key="4">
    <source>
        <dbReference type="Google" id="ProtNLM"/>
    </source>
</evidence>
<protein>
    <recommendedName>
        <fullName evidence="4">O-antigen ligase-like membrane protein</fullName>
    </recommendedName>
</protein>
<evidence type="ECO:0000313" key="3">
    <source>
        <dbReference type="Proteomes" id="UP000251545"/>
    </source>
</evidence>
<feature type="transmembrane region" description="Helical" evidence="1">
    <location>
        <begin position="100"/>
        <end position="118"/>
    </location>
</feature>
<dbReference type="EMBL" id="PVEO01000003">
    <property type="protein sequence ID" value="PQV49658.1"/>
    <property type="molecule type" value="Genomic_DNA"/>
</dbReference>
<feature type="transmembrane region" description="Helical" evidence="1">
    <location>
        <begin position="194"/>
        <end position="224"/>
    </location>
</feature>
<keyword evidence="1" id="KW-1133">Transmembrane helix</keyword>
<gene>
    <name evidence="2" type="ORF">CLV33_103296</name>
</gene>
<keyword evidence="1" id="KW-0812">Transmembrane</keyword>
<feature type="transmembrane region" description="Helical" evidence="1">
    <location>
        <begin position="311"/>
        <end position="330"/>
    </location>
</feature>
<comment type="caution">
    <text evidence="2">The sequence shown here is derived from an EMBL/GenBank/DDBJ whole genome shotgun (WGS) entry which is preliminary data.</text>
</comment>
<reference evidence="2 3" key="1">
    <citation type="submission" date="2018-02" db="EMBL/GenBank/DDBJ databases">
        <title>Genomic Encyclopedia of Archaeal and Bacterial Type Strains, Phase II (KMG-II): from individual species to whole genera.</title>
        <authorList>
            <person name="Goeker M."/>
        </authorList>
    </citation>
    <scope>NUCLEOTIDE SEQUENCE [LARGE SCALE GENOMIC DNA]</scope>
    <source>
        <strain evidence="2 3">DSM 21165</strain>
    </source>
</reference>
<name>A0A362XDZ8_9FLAO</name>
<feature type="transmembrane region" description="Helical" evidence="1">
    <location>
        <begin position="48"/>
        <end position="65"/>
    </location>
</feature>
<feature type="transmembrane region" description="Helical" evidence="1">
    <location>
        <begin position="236"/>
        <end position="257"/>
    </location>
</feature>
<accession>A0A362XDZ8</accession>
<keyword evidence="1" id="KW-0472">Membrane</keyword>
<proteinExistence type="predicted"/>
<feature type="transmembrane region" description="Helical" evidence="1">
    <location>
        <begin position="71"/>
        <end position="88"/>
    </location>
</feature>
<evidence type="ECO:0000256" key="1">
    <source>
        <dbReference type="SAM" id="Phobius"/>
    </source>
</evidence>
<evidence type="ECO:0000313" key="2">
    <source>
        <dbReference type="EMBL" id="PQV49658.1"/>
    </source>
</evidence>
<feature type="transmembrane region" description="Helical" evidence="1">
    <location>
        <begin position="130"/>
        <end position="151"/>
    </location>
</feature>
<organism evidence="2 3">
    <name type="scientific">Jejuia pallidilutea</name>
    <dbReference type="NCBI Taxonomy" id="504487"/>
    <lineage>
        <taxon>Bacteria</taxon>
        <taxon>Pseudomonadati</taxon>
        <taxon>Bacteroidota</taxon>
        <taxon>Flavobacteriia</taxon>
        <taxon>Flavobacteriales</taxon>
        <taxon>Flavobacteriaceae</taxon>
        <taxon>Jejuia</taxon>
    </lineage>
</organism>
<dbReference type="Proteomes" id="UP000251545">
    <property type="component" value="Unassembled WGS sequence"/>
</dbReference>
<dbReference type="AlphaFoldDB" id="A0A362XDZ8"/>
<feature type="transmembrane region" description="Helical" evidence="1">
    <location>
        <begin position="342"/>
        <end position="375"/>
    </location>
</feature>
<feature type="transmembrane region" description="Helical" evidence="1">
    <location>
        <begin position="163"/>
        <end position="188"/>
    </location>
</feature>
<sequence>MLESSKIKTFFTNYNTNIFAFIILGFCFDFINKIQIFYDIGFIRLNRILKAIFLVYSLAFIATHFKYVFKNFKFLFTVIIVLSVVFLLKKNFSEIYVNEYIRYIFILFTLPLLNYSYKVNNEVFIKRLKIFFKYFILLNAVFVLLGFLFEIKIFQTYQYSTRFGFNGVLLSQGFTPFFYLCGTTIFWISKDNKMLITVLILSLMSGLKGAYFAEFFLLTLLVLSNQEFNKRIKIKIVAFLSILFITFLLILFSTPLFERIIESEGLMTAVFSYRTDNLLTLFNQITPENYNIFIGALKLETVRLEMQVFDVILFFGIVGLLAYLTFLYFLYKRFVKNNVSKVFFVTILMLSILMGNLLYIPLSSILMFLVLMALLENKNIK</sequence>